<accession>A0A0F8ZLI1</accession>
<protein>
    <recommendedName>
        <fullName evidence="2">PABS domain-containing protein</fullName>
    </recommendedName>
</protein>
<dbReference type="InterPro" id="IPR029063">
    <property type="entry name" value="SAM-dependent_MTases_sf"/>
</dbReference>
<gene>
    <name evidence="1" type="ORF">LCGC14_2955740</name>
</gene>
<evidence type="ECO:0008006" key="2">
    <source>
        <dbReference type="Google" id="ProtNLM"/>
    </source>
</evidence>
<organism evidence="1">
    <name type="scientific">marine sediment metagenome</name>
    <dbReference type="NCBI Taxonomy" id="412755"/>
    <lineage>
        <taxon>unclassified sequences</taxon>
        <taxon>metagenomes</taxon>
        <taxon>ecological metagenomes</taxon>
    </lineage>
</organism>
<evidence type="ECO:0000313" key="1">
    <source>
        <dbReference type="EMBL" id="KKK67269.1"/>
    </source>
</evidence>
<reference evidence="1" key="1">
    <citation type="journal article" date="2015" name="Nature">
        <title>Complex archaea that bridge the gap between prokaryotes and eukaryotes.</title>
        <authorList>
            <person name="Spang A."/>
            <person name="Saw J.H."/>
            <person name="Jorgensen S.L."/>
            <person name="Zaremba-Niedzwiedzka K."/>
            <person name="Martijn J."/>
            <person name="Lind A.E."/>
            <person name="van Eijk R."/>
            <person name="Schleper C."/>
            <person name="Guy L."/>
            <person name="Ettema T.J."/>
        </authorList>
    </citation>
    <scope>NUCLEOTIDE SEQUENCE</scope>
</reference>
<dbReference type="EMBL" id="LAZR01059694">
    <property type="protein sequence ID" value="KKK67269.1"/>
    <property type="molecule type" value="Genomic_DNA"/>
</dbReference>
<name>A0A0F8ZLI1_9ZZZZ</name>
<dbReference type="Gene3D" id="3.40.50.150">
    <property type="entry name" value="Vaccinia Virus protein VP39"/>
    <property type="match status" value="1"/>
</dbReference>
<dbReference type="AlphaFoldDB" id="A0A0F8ZLI1"/>
<proteinExistence type="predicted"/>
<sequence>MTPSQPWYAKYKVDVPVPQTRGDWMIAHFDVSREGSALAAFRDGGRAPCPGTYTGLEHRGQVIMSDTPAEICDHLLFIHQARGDVLITGLGLGVIVKACLAKDTVTSVTVIEKSPDVIAMVGPHYACARFQIIEADALVWRPPRGLKWTCAWHDIWANICTDNLAEMTQLHRRYGRRVEFQGSWCKDLLLRRRRQEKRWAR</sequence>
<dbReference type="SUPFAM" id="SSF53335">
    <property type="entry name" value="S-adenosyl-L-methionine-dependent methyltransferases"/>
    <property type="match status" value="1"/>
</dbReference>
<comment type="caution">
    <text evidence="1">The sequence shown here is derived from an EMBL/GenBank/DDBJ whole genome shotgun (WGS) entry which is preliminary data.</text>
</comment>